<comment type="caution">
    <text evidence="1">The sequence shown here is derived from an EMBL/GenBank/DDBJ whole genome shotgun (WGS) entry which is preliminary data.</text>
</comment>
<protein>
    <submittedName>
        <fullName evidence="1">Uncharacterized protein</fullName>
    </submittedName>
</protein>
<sequence length="454" mass="48652">MMDDIASKALSANSSNHDAAVVLATPEFSRHLHNEEFMSSMAVLLAGSSSPIKFHVLGAIVDYIAPQLGVYQTSPGISVLRGHLDQMLPNLWQEEPKWPVEDIDTVSALSFSIGVPQVTLPLARTMFHNNRASTLVASAFDISGGVARMEQQLDRYSQQVFVADNDLPQNIGKLGLWAPLVPLTQPRLISASFGNIVRGVKIDDQSIPASTELEDAVNSFYTRSKNSSAARPGPVGIWALVTPRSDSPNTATSWLNSCSMPLSVSSTQSTIQELTIETAAYLHKSHKRGARLLKVLSGGGGWGAKKGLLSLDPQRTHFSLSDEEEVHRFVQSASYSSFAPIGSAIQFLMSLDEVPGMPEYLPPSIVFGVPGSNQEISTRPKQAFTGGHFGALSNQGIFVSTPPSGATDTEGLPDERKLSVPNSRLFVAEGIDEQTGGFGKMPTLAEAGLLALLL</sequence>
<name>A0ACC1NA36_9HYPO</name>
<keyword evidence="2" id="KW-1185">Reference proteome</keyword>
<evidence type="ECO:0000313" key="2">
    <source>
        <dbReference type="Proteomes" id="UP001143910"/>
    </source>
</evidence>
<evidence type="ECO:0000313" key="1">
    <source>
        <dbReference type="EMBL" id="KAJ2975784.1"/>
    </source>
</evidence>
<accession>A0ACC1NA36</accession>
<dbReference type="Proteomes" id="UP001143910">
    <property type="component" value="Unassembled WGS sequence"/>
</dbReference>
<organism evidence="1 2">
    <name type="scientific">Zarea fungicola</name>
    <dbReference type="NCBI Taxonomy" id="93591"/>
    <lineage>
        <taxon>Eukaryota</taxon>
        <taxon>Fungi</taxon>
        <taxon>Dikarya</taxon>
        <taxon>Ascomycota</taxon>
        <taxon>Pezizomycotina</taxon>
        <taxon>Sordariomycetes</taxon>
        <taxon>Hypocreomycetidae</taxon>
        <taxon>Hypocreales</taxon>
        <taxon>Cordycipitaceae</taxon>
        <taxon>Zarea</taxon>
    </lineage>
</organism>
<gene>
    <name evidence="1" type="ORF">NQ176_g5326</name>
</gene>
<proteinExistence type="predicted"/>
<dbReference type="EMBL" id="JANJQO010000663">
    <property type="protein sequence ID" value="KAJ2975784.1"/>
    <property type="molecule type" value="Genomic_DNA"/>
</dbReference>
<reference evidence="1" key="1">
    <citation type="submission" date="2022-08" db="EMBL/GenBank/DDBJ databases">
        <title>Genome Sequence of Lecanicillium fungicola.</title>
        <authorList>
            <person name="Buettner E."/>
        </authorList>
    </citation>
    <scope>NUCLEOTIDE SEQUENCE</scope>
    <source>
        <strain evidence="1">Babe33</strain>
    </source>
</reference>